<dbReference type="EMBL" id="JAHMHS010000135">
    <property type="protein sequence ID" value="KAK1713766.1"/>
    <property type="molecule type" value="Genomic_DNA"/>
</dbReference>
<evidence type="ECO:0000313" key="2">
    <source>
        <dbReference type="Proteomes" id="UP001244207"/>
    </source>
</evidence>
<reference evidence="1" key="1">
    <citation type="submission" date="2021-12" db="EMBL/GenBank/DDBJ databases">
        <title>Comparative genomics, transcriptomics and evolutionary studies reveal genomic signatures of adaptation to plant cell wall in hemibiotrophic fungi.</title>
        <authorList>
            <consortium name="DOE Joint Genome Institute"/>
            <person name="Baroncelli R."/>
            <person name="Diaz J.F."/>
            <person name="Benocci T."/>
            <person name="Peng M."/>
            <person name="Battaglia E."/>
            <person name="Haridas S."/>
            <person name="Andreopoulos W."/>
            <person name="Labutti K."/>
            <person name="Pangilinan J."/>
            <person name="Floch G.L."/>
            <person name="Makela M.R."/>
            <person name="Henrissat B."/>
            <person name="Grigoriev I.V."/>
            <person name="Crouch J.A."/>
            <person name="De Vries R.P."/>
            <person name="Sukno S.A."/>
            <person name="Thon M.R."/>
        </authorList>
    </citation>
    <scope>NUCLEOTIDE SEQUENCE</scope>
    <source>
        <strain evidence="1">CBS 112980</strain>
    </source>
</reference>
<accession>A0AAD8UDL1</accession>
<gene>
    <name evidence="1" type="ORF">BDZ83DRAFT_637199</name>
</gene>
<keyword evidence="2" id="KW-1185">Reference proteome</keyword>
<dbReference type="GeneID" id="85393190"/>
<comment type="caution">
    <text evidence="1">The sequence shown here is derived from an EMBL/GenBank/DDBJ whole genome shotgun (WGS) entry which is preliminary data.</text>
</comment>
<dbReference type="AlphaFoldDB" id="A0AAD8UDL1"/>
<name>A0AAD8UDL1_GLOAC</name>
<proteinExistence type="predicted"/>
<dbReference type="Proteomes" id="UP001244207">
    <property type="component" value="Unassembled WGS sequence"/>
</dbReference>
<protein>
    <submittedName>
        <fullName evidence="1">Uncharacterized protein</fullName>
    </submittedName>
</protein>
<dbReference type="RefSeq" id="XP_060359819.1">
    <property type="nucleotide sequence ID" value="XM_060509291.1"/>
</dbReference>
<evidence type="ECO:0000313" key="1">
    <source>
        <dbReference type="EMBL" id="KAK1713766.1"/>
    </source>
</evidence>
<sequence length="80" mass="8891">MFVLRGTAATGLVLPWVRHRSCGGPDSLCNNLLFSSRVYSIRSWRLGAQLMNVLGRTTAATVYPTLSEKSNSSHYLQRYG</sequence>
<organism evidence="1 2">
    <name type="scientific">Glomerella acutata</name>
    <name type="common">Colletotrichum acutatum</name>
    <dbReference type="NCBI Taxonomy" id="27357"/>
    <lineage>
        <taxon>Eukaryota</taxon>
        <taxon>Fungi</taxon>
        <taxon>Dikarya</taxon>
        <taxon>Ascomycota</taxon>
        <taxon>Pezizomycotina</taxon>
        <taxon>Sordariomycetes</taxon>
        <taxon>Hypocreomycetidae</taxon>
        <taxon>Glomerellales</taxon>
        <taxon>Glomerellaceae</taxon>
        <taxon>Colletotrichum</taxon>
        <taxon>Colletotrichum acutatum species complex</taxon>
    </lineage>
</organism>